<evidence type="ECO:0000256" key="4">
    <source>
        <dbReference type="ARBA" id="ARBA00022692"/>
    </source>
</evidence>
<evidence type="ECO:0000256" key="1">
    <source>
        <dbReference type="ARBA" id="ARBA00004651"/>
    </source>
</evidence>
<dbReference type="InterPro" id="IPR036259">
    <property type="entry name" value="MFS_trans_sf"/>
</dbReference>
<evidence type="ECO:0000313" key="10">
    <source>
        <dbReference type="Proteomes" id="UP000824099"/>
    </source>
</evidence>
<evidence type="ECO:0000256" key="2">
    <source>
        <dbReference type="ARBA" id="ARBA00022448"/>
    </source>
</evidence>
<evidence type="ECO:0000256" key="6">
    <source>
        <dbReference type="ARBA" id="ARBA00023136"/>
    </source>
</evidence>
<keyword evidence="6 7" id="KW-0472">Membrane</keyword>
<dbReference type="AlphaFoldDB" id="A0A9D1SKT0"/>
<keyword evidence="5 7" id="KW-1133">Transmembrane helix</keyword>
<proteinExistence type="predicted"/>
<dbReference type="GO" id="GO:0022857">
    <property type="term" value="F:transmembrane transporter activity"/>
    <property type="evidence" value="ECO:0007669"/>
    <property type="project" value="InterPro"/>
</dbReference>
<protein>
    <submittedName>
        <fullName evidence="9">MFS transporter</fullName>
    </submittedName>
</protein>
<dbReference type="PROSITE" id="PS50850">
    <property type="entry name" value="MFS"/>
    <property type="match status" value="1"/>
</dbReference>
<evidence type="ECO:0000313" key="9">
    <source>
        <dbReference type="EMBL" id="HIU64129.1"/>
    </source>
</evidence>
<comment type="subcellular location">
    <subcellularLocation>
        <location evidence="1">Cell membrane</location>
        <topology evidence="1">Multi-pass membrane protein</topology>
    </subcellularLocation>
</comment>
<keyword evidence="3" id="KW-1003">Cell membrane</keyword>
<evidence type="ECO:0000256" key="7">
    <source>
        <dbReference type="SAM" id="Phobius"/>
    </source>
</evidence>
<dbReference type="Gene3D" id="1.20.1250.20">
    <property type="entry name" value="MFS general substrate transporter like domains"/>
    <property type="match status" value="1"/>
</dbReference>
<dbReference type="InterPro" id="IPR050189">
    <property type="entry name" value="MFS_Efflux_Transporters"/>
</dbReference>
<sequence>MSAMWSGKAWLPTICLSFAAFVFNTTEFVPIALLSDIAKDLQITEPQAGTLITIYAWYVALFSLPLMLACAKVERRKLLGILFVIFIMSHCAAGLADSYTTLLISRLGIATA</sequence>
<dbReference type="PANTHER" id="PTHR43124">
    <property type="entry name" value="PURINE EFFLUX PUMP PBUE"/>
    <property type="match status" value="1"/>
</dbReference>
<feature type="transmembrane region" description="Helical" evidence="7">
    <location>
        <begin position="78"/>
        <end position="96"/>
    </location>
</feature>
<keyword evidence="4 7" id="KW-0812">Transmembrane</keyword>
<dbReference type="Proteomes" id="UP000824099">
    <property type="component" value="Unassembled WGS sequence"/>
</dbReference>
<feature type="transmembrane region" description="Helical" evidence="7">
    <location>
        <begin position="52"/>
        <end position="71"/>
    </location>
</feature>
<evidence type="ECO:0000259" key="8">
    <source>
        <dbReference type="PROSITE" id="PS50850"/>
    </source>
</evidence>
<organism evidence="9 10">
    <name type="scientific">Candidatus Avacidaminococcus intestinavium</name>
    <dbReference type="NCBI Taxonomy" id="2840684"/>
    <lineage>
        <taxon>Bacteria</taxon>
        <taxon>Bacillati</taxon>
        <taxon>Bacillota</taxon>
        <taxon>Negativicutes</taxon>
        <taxon>Acidaminococcales</taxon>
        <taxon>Acidaminococcaceae</taxon>
        <taxon>Acidaminococcaceae incertae sedis</taxon>
        <taxon>Candidatus Avacidaminococcus</taxon>
    </lineage>
</organism>
<dbReference type="SUPFAM" id="SSF103473">
    <property type="entry name" value="MFS general substrate transporter"/>
    <property type="match status" value="1"/>
</dbReference>
<comment type="caution">
    <text evidence="9">The sequence shown here is derived from an EMBL/GenBank/DDBJ whole genome shotgun (WGS) entry which is preliminary data.</text>
</comment>
<dbReference type="Pfam" id="PF07690">
    <property type="entry name" value="MFS_1"/>
    <property type="match status" value="1"/>
</dbReference>
<evidence type="ECO:0000256" key="3">
    <source>
        <dbReference type="ARBA" id="ARBA00022475"/>
    </source>
</evidence>
<dbReference type="InterPro" id="IPR011701">
    <property type="entry name" value="MFS"/>
</dbReference>
<name>A0A9D1SKT0_9FIRM</name>
<dbReference type="EMBL" id="DVNI01000055">
    <property type="protein sequence ID" value="HIU64129.1"/>
    <property type="molecule type" value="Genomic_DNA"/>
</dbReference>
<dbReference type="PANTHER" id="PTHR43124:SF4">
    <property type="entry name" value="SUGAR EFFLUX TRANSPORTER"/>
    <property type="match status" value="1"/>
</dbReference>
<dbReference type="GO" id="GO:0005886">
    <property type="term" value="C:plasma membrane"/>
    <property type="evidence" value="ECO:0007669"/>
    <property type="project" value="UniProtKB-SubCell"/>
</dbReference>
<reference evidence="9" key="2">
    <citation type="journal article" date="2021" name="PeerJ">
        <title>Extensive microbial diversity within the chicken gut microbiome revealed by metagenomics and culture.</title>
        <authorList>
            <person name="Gilroy R."/>
            <person name="Ravi A."/>
            <person name="Getino M."/>
            <person name="Pursley I."/>
            <person name="Horton D.L."/>
            <person name="Alikhan N.F."/>
            <person name="Baker D."/>
            <person name="Gharbi K."/>
            <person name="Hall N."/>
            <person name="Watson M."/>
            <person name="Adriaenssens E.M."/>
            <person name="Foster-Nyarko E."/>
            <person name="Jarju S."/>
            <person name="Secka A."/>
            <person name="Antonio M."/>
            <person name="Oren A."/>
            <person name="Chaudhuri R.R."/>
            <person name="La Ragione R."/>
            <person name="Hildebrand F."/>
            <person name="Pallen M.J."/>
        </authorList>
    </citation>
    <scope>NUCLEOTIDE SEQUENCE</scope>
    <source>
        <strain evidence="9">CHK160-1198</strain>
    </source>
</reference>
<feature type="domain" description="Major facilitator superfamily (MFS) profile" evidence="8">
    <location>
        <begin position="12"/>
        <end position="112"/>
    </location>
</feature>
<keyword evidence="2" id="KW-0813">Transport</keyword>
<gene>
    <name evidence="9" type="ORF">IAB06_03685</name>
</gene>
<accession>A0A9D1SKT0</accession>
<feature type="non-terminal residue" evidence="9">
    <location>
        <position position="112"/>
    </location>
</feature>
<evidence type="ECO:0000256" key="5">
    <source>
        <dbReference type="ARBA" id="ARBA00022989"/>
    </source>
</evidence>
<reference evidence="9" key="1">
    <citation type="submission" date="2020-10" db="EMBL/GenBank/DDBJ databases">
        <authorList>
            <person name="Gilroy R."/>
        </authorList>
    </citation>
    <scope>NUCLEOTIDE SEQUENCE</scope>
    <source>
        <strain evidence="9">CHK160-1198</strain>
    </source>
</reference>
<dbReference type="InterPro" id="IPR020846">
    <property type="entry name" value="MFS_dom"/>
</dbReference>